<dbReference type="AlphaFoldDB" id="F0ZJZ3"/>
<protein>
    <submittedName>
        <fullName evidence="2">Uncharacterized protein</fullName>
    </submittedName>
</protein>
<dbReference type="OrthoDB" id="15596at2759"/>
<keyword evidence="3" id="KW-1185">Reference proteome</keyword>
<dbReference type="Proteomes" id="UP000001064">
    <property type="component" value="Unassembled WGS sequence"/>
</dbReference>
<dbReference type="VEuPathDB" id="AmoebaDB:DICPUDRAFT_151876"/>
<feature type="region of interest" description="Disordered" evidence="1">
    <location>
        <begin position="1"/>
        <end position="20"/>
    </location>
</feature>
<dbReference type="PANTHER" id="PTHR37713">
    <property type="entry name" value="OS05G0176600 PROTEIN"/>
    <property type="match status" value="1"/>
</dbReference>
<accession>F0ZJZ3</accession>
<reference evidence="3" key="1">
    <citation type="journal article" date="2011" name="Genome Biol.">
        <title>Comparative genomics of the social amoebae Dictyostelium discoideum and Dictyostelium purpureum.</title>
        <authorList>
            <consortium name="US DOE Joint Genome Institute (JGI-PGF)"/>
            <person name="Sucgang R."/>
            <person name="Kuo A."/>
            <person name="Tian X."/>
            <person name="Salerno W."/>
            <person name="Parikh A."/>
            <person name="Feasley C.L."/>
            <person name="Dalin E."/>
            <person name="Tu H."/>
            <person name="Huang E."/>
            <person name="Barry K."/>
            <person name="Lindquist E."/>
            <person name="Shapiro H."/>
            <person name="Bruce D."/>
            <person name="Schmutz J."/>
            <person name="Salamov A."/>
            <person name="Fey P."/>
            <person name="Gaudet P."/>
            <person name="Anjard C."/>
            <person name="Babu M.M."/>
            <person name="Basu S."/>
            <person name="Bushmanova Y."/>
            <person name="van der Wel H."/>
            <person name="Katoh-Kurasawa M."/>
            <person name="Dinh C."/>
            <person name="Coutinho P.M."/>
            <person name="Saito T."/>
            <person name="Elias M."/>
            <person name="Schaap P."/>
            <person name="Kay R.R."/>
            <person name="Henrissat B."/>
            <person name="Eichinger L."/>
            <person name="Rivero F."/>
            <person name="Putnam N.H."/>
            <person name="West C.M."/>
            <person name="Loomis W.F."/>
            <person name="Chisholm R.L."/>
            <person name="Shaulsky G."/>
            <person name="Strassmann J.E."/>
            <person name="Queller D.C."/>
            <person name="Kuspa A."/>
            <person name="Grigoriev I.V."/>
        </authorList>
    </citation>
    <scope>NUCLEOTIDE SEQUENCE [LARGE SCALE GENOMIC DNA]</scope>
    <source>
        <strain evidence="3">QSDP1</strain>
    </source>
</reference>
<feature type="compositionally biased region" description="Polar residues" evidence="1">
    <location>
        <begin position="1"/>
        <end position="18"/>
    </location>
</feature>
<gene>
    <name evidence="2" type="ORF">DICPUDRAFT_151876</name>
</gene>
<evidence type="ECO:0000313" key="2">
    <source>
        <dbReference type="EMBL" id="EGC35731.1"/>
    </source>
</evidence>
<dbReference type="RefSeq" id="XP_003287734.1">
    <property type="nucleotide sequence ID" value="XM_003287686.1"/>
</dbReference>
<dbReference type="GeneID" id="10500847"/>
<evidence type="ECO:0000313" key="3">
    <source>
        <dbReference type="Proteomes" id="UP000001064"/>
    </source>
</evidence>
<organism evidence="2 3">
    <name type="scientific">Dictyostelium purpureum</name>
    <name type="common">Slime mold</name>
    <dbReference type="NCBI Taxonomy" id="5786"/>
    <lineage>
        <taxon>Eukaryota</taxon>
        <taxon>Amoebozoa</taxon>
        <taxon>Evosea</taxon>
        <taxon>Eumycetozoa</taxon>
        <taxon>Dictyostelia</taxon>
        <taxon>Dictyosteliales</taxon>
        <taxon>Dictyosteliaceae</taxon>
        <taxon>Dictyostelium</taxon>
    </lineage>
</organism>
<sequence>MQVNNNNDSNGYNPVQHETSIKRERKGANFDFLELLWAGPVLAMIKFIPVRPKIQWTLFSITLAGAFAHGTVALNKSFNNFAEDDPNVDYRTQNNDKK</sequence>
<dbReference type="EMBL" id="GL871049">
    <property type="protein sequence ID" value="EGC35731.1"/>
    <property type="molecule type" value="Genomic_DNA"/>
</dbReference>
<dbReference type="PANTHER" id="PTHR37713:SF1">
    <property type="entry name" value="OS05G0176600 PROTEIN"/>
    <property type="match status" value="1"/>
</dbReference>
<evidence type="ECO:0000256" key="1">
    <source>
        <dbReference type="SAM" id="MobiDB-lite"/>
    </source>
</evidence>
<name>F0ZJZ3_DICPU</name>
<dbReference type="InParanoid" id="F0ZJZ3"/>
<dbReference type="OMA" id="NNEFVAM"/>
<proteinExistence type="predicted"/>
<dbReference type="KEGG" id="dpp:DICPUDRAFT_151876"/>